<evidence type="ECO:0000313" key="1">
    <source>
        <dbReference type="EMBL" id="MBR1368046.1"/>
    </source>
</evidence>
<evidence type="ECO:0000313" key="2">
    <source>
        <dbReference type="Proteomes" id="UP000730161"/>
    </source>
</evidence>
<reference evidence="1" key="1">
    <citation type="submission" date="2014-12" db="EMBL/GenBank/DDBJ databases">
        <authorList>
            <person name="Huang H.-H."/>
            <person name="Chen S.-C."/>
            <person name="Lai M.-C."/>
        </authorList>
    </citation>
    <scope>NUCLEOTIDE SEQUENCE</scope>
    <source>
        <strain evidence="1">K1F9705b</strain>
    </source>
</reference>
<dbReference type="Proteomes" id="UP000730161">
    <property type="component" value="Unassembled WGS sequence"/>
</dbReference>
<keyword evidence="2" id="KW-1185">Reference proteome</keyword>
<name>A0A8J7W5G2_9EURY</name>
<gene>
    <name evidence="1" type="ORF">RJ53_00465</name>
</gene>
<protein>
    <submittedName>
        <fullName evidence="1">Argininosuccinate synthase</fullName>
    </submittedName>
</protein>
<dbReference type="EMBL" id="JWHL01000001">
    <property type="protein sequence ID" value="MBR1368046.1"/>
    <property type="molecule type" value="Genomic_DNA"/>
</dbReference>
<proteinExistence type="predicted"/>
<sequence length="274" mass="30692">MKVIYRMLVVTLLVLSLCMTGTLAAPTTEVTVVKINSETDEIMSRTTVTYQWMEENLPVHGDGITRYYHQGPVFDGDKWDPEETTNFKDKGSVKGTDIRDLCDLVGGAAPGDEIMVRAQDGYHVEFPYENVYHPEPRQGPIVLTWYNGADPDVGERQGTGYPPDFYSGMRIVFFADTSTNTDGLHVYGNDDMKKTMPQSVHHFYDLYPSTNGFTVKWVDEIRVYSGGYKGEQGLLAKSLQSEPGHDAQQSPMSSLIVFIAITGCSILYTRRGMR</sequence>
<comment type="caution">
    <text evidence="1">The sequence shown here is derived from an EMBL/GenBank/DDBJ whole genome shotgun (WGS) entry which is preliminary data.</text>
</comment>
<accession>A0A8J7W5G2</accession>
<dbReference type="OrthoDB" id="114893at2157"/>
<dbReference type="AlphaFoldDB" id="A0A8J7W5G2"/>
<organism evidence="1 2">
    <name type="scientific">Methanocalculus chunghsingensis</name>
    <dbReference type="NCBI Taxonomy" id="156457"/>
    <lineage>
        <taxon>Archaea</taxon>
        <taxon>Methanobacteriati</taxon>
        <taxon>Methanobacteriota</taxon>
        <taxon>Stenosarchaea group</taxon>
        <taxon>Methanomicrobia</taxon>
        <taxon>Methanomicrobiales</taxon>
        <taxon>Methanocalculaceae</taxon>
        <taxon>Methanocalculus</taxon>
    </lineage>
</organism>